<evidence type="ECO:0000259" key="7">
    <source>
        <dbReference type="PROSITE" id="PS50240"/>
    </source>
</evidence>
<evidence type="ECO:0000313" key="9">
    <source>
        <dbReference type="Proteomes" id="UP000095300"/>
    </source>
</evidence>
<evidence type="ECO:0000313" key="8">
    <source>
        <dbReference type="EnsemblMetazoa" id="SCAU009222-PA"/>
    </source>
</evidence>
<evidence type="ECO:0000256" key="4">
    <source>
        <dbReference type="ARBA" id="ARBA00022825"/>
    </source>
</evidence>
<evidence type="ECO:0000256" key="3">
    <source>
        <dbReference type="ARBA" id="ARBA00022801"/>
    </source>
</evidence>
<keyword evidence="2" id="KW-0645">Protease</keyword>
<dbReference type="PANTHER" id="PTHR24276">
    <property type="entry name" value="POLYSERASE-RELATED"/>
    <property type="match status" value="1"/>
</dbReference>
<dbReference type="GO" id="GO:0006508">
    <property type="term" value="P:proteolysis"/>
    <property type="evidence" value="ECO:0007669"/>
    <property type="project" value="UniProtKB-KW"/>
</dbReference>
<dbReference type="GO" id="GO:0004252">
    <property type="term" value="F:serine-type endopeptidase activity"/>
    <property type="evidence" value="ECO:0007669"/>
    <property type="project" value="InterPro"/>
</dbReference>
<keyword evidence="5" id="KW-1015">Disulfide bond</keyword>
<evidence type="ECO:0000256" key="2">
    <source>
        <dbReference type="ARBA" id="ARBA00022670"/>
    </source>
</evidence>
<dbReference type="SMART" id="SM00020">
    <property type="entry name" value="Tryp_SPc"/>
    <property type="match status" value="1"/>
</dbReference>
<dbReference type="KEGG" id="scac:106081634"/>
<dbReference type="SUPFAM" id="SSF50494">
    <property type="entry name" value="Trypsin-like serine proteases"/>
    <property type="match status" value="1"/>
</dbReference>
<accession>A0A1I8PLM3</accession>
<dbReference type="STRING" id="35570.A0A1I8PLM3"/>
<dbReference type="VEuPathDB" id="VectorBase:SCAU009222"/>
<dbReference type="Pfam" id="PF00089">
    <property type="entry name" value="Trypsin"/>
    <property type="match status" value="1"/>
</dbReference>
<dbReference type="Gene3D" id="2.40.10.10">
    <property type="entry name" value="Trypsin-like serine proteases"/>
    <property type="match status" value="1"/>
</dbReference>
<dbReference type="EnsemblMetazoa" id="SCAU009222-RA">
    <property type="protein sequence ID" value="SCAU009222-PA"/>
    <property type="gene ID" value="SCAU009222"/>
</dbReference>
<keyword evidence="9" id="KW-1185">Reference proteome</keyword>
<feature type="chain" id="PRO_5009326866" description="Peptidase S1 domain-containing protein" evidence="6">
    <location>
        <begin position="25"/>
        <end position="309"/>
    </location>
</feature>
<gene>
    <name evidence="8" type="primary">106081634</name>
</gene>
<dbReference type="OrthoDB" id="8189841at2759"/>
<evidence type="ECO:0000256" key="1">
    <source>
        <dbReference type="ARBA" id="ARBA00007664"/>
    </source>
</evidence>
<evidence type="ECO:0000256" key="5">
    <source>
        <dbReference type="ARBA" id="ARBA00023157"/>
    </source>
</evidence>
<dbReference type="PANTHER" id="PTHR24276:SF91">
    <property type="entry name" value="AT26814P-RELATED"/>
    <property type="match status" value="1"/>
</dbReference>
<proteinExistence type="inferred from homology"/>
<dbReference type="PROSITE" id="PS50240">
    <property type="entry name" value="TRYPSIN_DOM"/>
    <property type="match status" value="1"/>
</dbReference>
<dbReference type="InterPro" id="IPR018114">
    <property type="entry name" value="TRYPSIN_HIS"/>
</dbReference>
<dbReference type="PROSITE" id="PS00134">
    <property type="entry name" value="TRYPSIN_HIS"/>
    <property type="match status" value="1"/>
</dbReference>
<comment type="similarity">
    <text evidence="1">Belongs to the peptidase S1 family.</text>
</comment>
<dbReference type="CDD" id="cd00190">
    <property type="entry name" value="Tryp_SPc"/>
    <property type="match status" value="1"/>
</dbReference>
<feature type="domain" description="Peptidase S1" evidence="7">
    <location>
        <begin position="28"/>
        <end position="278"/>
    </location>
</feature>
<reference evidence="8" key="1">
    <citation type="submission" date="2020-05" db="UniProtKB">
        <authorList>
            <consortium name="EnsemblMetazoa"/>
        </authorList>
    </citation>
    <scope>IDENTIFICATION</scope>
    <source>
        <strain evidence="8">USDA</strain>
    </source>
</reference>
<dbReference type="Proteomes" id="UP000095300">
    <property type="component" value="Unassembled WGS sequence"/>
</dbReference>
<keyword evidence="4" id="KW-0720">Serine protease</keyword>
<keyword evidence="6" id="KW-0732">Signal</keyword>
<dbReference type="FunFam" id="2.40.10.10:FF:000068">
    <property type="entry name" value="transmembrane protease serine 2"/>
    <property type="match status" value="1"/>
</dbReference>
<feature type="signal peptide" evidence="6">
    <location>
        <begin position="1"/>
        <end position="24"/>
    </location>
</feature>
<name>A0A1I8PLM3_STOCA</name>
<dbReference type="PRINTS" id="PR00722">
    <property type="entry name" value="CHYMOTRYPSIN"/>
</dbReference>
<organism evidence="8 9">
    <name type="scientific">Stomoxys calcitrans</name>
    <name type="common">Stable fly</name>
    <name type="synonym">Conops calcitrans</name>
    <dbReference type="NCBI Taxonomy" id="35570"/>
    <lineage>
        <taxon>Eukaryota</taxon>
        <taxon>Metazoa</taxon>
        <taxon>Ecdysozoa</taxon>
        <taxon>Arthropoda</taxon>
        <taxon>Hexapoda</taxon>
        <taxon>Insecta</taxon>
        <taxon>Pterygota</taxon>
        <taxon>Neoptera</taxon>
        <taxon>Endopterygota</taxon>
        <taxon>Diptera</taxon>
        <taxon>Brachycera</taxon>
        <taxon>Muscomorpha</taxon>
        <taxon>Muscoidea</taxon>
        <taxon>Muscidae</taxon>
        <taxon>Stomoxys</taxon>
    </lineage>
</organism>
<dbReference type="InterPro" id="IPR043504">
    <property type="entry name" value="Peptidase_S1_PA_chymotrypsin"/>
</dbReference>
<protein>
    <recommendedName>
        <fullName evidence="7">Peptidase S1 domain-containing protein</fullName>
    </recommendedName>
</protein>
<dbReference type="InterPro" id="IPR001254">
    <property type="entry name" value="Trypsin_dom"/>
</dbReference>
<dbReference type="InterPro" id="IPR050430">
    <property type="entry name" value="Peptidase_S1"/>
</dbReference>
<keyword evidence="3" id="KW-0378">Hydrolase</keyword>
<dbReference type="InterPro" id="IPR009003">
    <property type="entry name" value="Peptidase_S1_PA"/>
</dbReference>
<evidence type="ECO:0000256" key="6">
    <source>
        <dbReference type="SAM" id="SignalP"/>
    </source>
</evidence>
<sequence>MVKNSKTILLGVLIILSTIAKNEGKDQIENKEHEHHQITEITIDDAKYQASLRLVSLETTKGYGHGHICAGSIITQRVILTAAHCVMDTTKKPPADRKPQEFAVVVGSANLYDEKNNKTLQYNVEKISKHKSFDWKTYKNDIAMIYLNDSIPWTWPTAKAISLNTKLLPEAKMCKMTGWERTEENCTPTKLVADTLPIISYESCKALNANATQNVICGGCGRDDVDEEYCREDAGASLVCDDQLAGVGFRVDKCGTFSNPGVFMNVSVYHDWIVKTNNTFYNKNSAKGLGASYVHMLILLCSVFSYKLF</sequence>
<dbReference type="AlphaFoldDB" id="A0A1I8PLM3"/>
<dbReference type="InterPro" id="IPR001314">
    <property type="entry name" value="Peptidase_S1A"/>
</dbReference>